<feature type="region of interest" description="Disordered" evidence="1">
    <location>
        <begin position="115"/>
        <end position="357"/>
    </location>
</feature>
<reference evidence="2 3" key="1">
    <citation type="journal article" date="2020" name="Nature">
        <title>Six reference-quality genomes reveal evolution of bat adaptations.</title>
        <authorList>
            <person name="Jebb D."/>
            <person name="Huang Z."/>
            <person name="Pippel M."/>
            <person name="Hughes G.M."/>
            <person name="Lavrichenko K."/>
            <person name="Devanna P."/>
            <person name="Winkler S."/>
            <person name="Jermiin L.S."/>
            <person name="Skirmuntt E.C."/>
            <person name="Katzourakis A."/>
            <person name="Burkitt-Gray L."/>
            <person name="Ray D.A."/>
            <person name="Sullivan K.A.M."/>
            <person name="Roscito J.G."/>
            <person name="Kirilenko B.M."/>
            <person name="Davalos L.M."/>
            <person name="Corthals A.P."/>
            <person name="Power M.L."/>
            <person name="Jones G."/>
            <person name="Ransome R.D."/>
            <person name="Dechmann D.K.N."/>
            <person name="Locatelli A.G."/>
            <person name="Puechmaille S.J."/>
            <person name="Fedrigo O."/>
            <person name="Jarvis E.D."/>
            <person name="Hiller M."/>
            <person name="Vernes S.C."/>
            <person name="Myers E.W."/>
            <person name="Teeling E.C."/>
        </authorList>
    </citation>
    <scope>NUCLEOTIDE SEQUENCE [LARGE SCALE GENOMIC DNA]</scope>
    <source>
        <strain evidence="2">Bat1K_MPI-CBG_1</strain>
    </source>
</reference>
<protein>
    <submittedName>
        <fullName evidence="2">Uncharacterized protein</fullName>
    </submittedName>
</protein>
<comment type="caution">
    <text evidence="2">The sequence shown here is derived from an EMBL/GenBank/DDBJ whole genome shotgun (WGS) entry which is preliminary data.</text>
</comment>
<evidence type="ECO:0000313" key="2">
    <source>
        <dbReference type="EMBL" id="KAF6104055.1"/>
    </source>
</evidence>
<accession>A0A834A1T4</accession>
<dbReference type="AlphaFoldDB" id="A0A834A1T4"/>
<gene>
    <name evidence="2" type="ORF">HJG60_011104</name>
</gene>
<dbReference type="Proteomes" id="UP000664940">
    <property type="component" value="Unassembled WGS sequence"/>
</dbReference>
<feature type="region of interest" description="Disordered" evidence="1">
    <location>
        <begin position="1"/>
        <end position="79"/>
    </location>
</feature>
<evidence type="ECO:0000256" key="1">
    <source>
        <dbReference type="SAM" id="MobiDB-lite"/>
    </source>
</evidence>
<feature type="compositionally biased region" description="Basic residues" evidence="1">
    <location>
        <begin position="51"/>
        <end position="61"/>
    </location>
</feature>
<sequence length="357" mass="37724">MQAQHPHPLPAPPALSLPTPADPDRHHQRVASRSLGSRIDTGPHPLLPSPRMRRMTGRRPPTHTGTHVPPPQRCPGLTCPRSVLTPGQWPREAGMCPLPSLQKRPLENVAEAIPFTPRTRPSPSADRHPLGVFRAGNTQWAPNGGRFRDRATAERTNDGPWHTPSLRCQRSAVSWASGPGAHSGRSAAGHRPGQHPRPAWSFRPPPTASPQPKPCPPEGRVSRSKDPSAAPLWALISDSAGPGPGHTPADGPGSPPSWKSRHELDPGSSSSRPQKPCAGAAHFSTGTSREKPRSAGPGVGDPGQVSQVSQVSQASQVLGRGVGSLGPAMDEEGAGTATPARPAPRSPRQSWGGRRRP</sequence>
<feature type="compositionally biased region" description="Basic and acidic residues" evidence="1">
    <location>
        <begin position="146"/>
        <end position="157"/>
    </location>
</feature>
<dbReference type="EMBL" id="JABVXQ010000006">
    <property type="protein sequence ID" value="KAF6104055.1"/>
    <property type="molecule type" value="Genomic_DNA"/>
</dbReference>
<feature type="compositionally biased region" description="Pro residues" evidence="1">
    <location>
        <begin position="203"/>
        <end position="217"/>
    </location>
</feature>
<name>A0A834A1T4_9CHIR</name>
<organism evidence="2 3">
    <name type="scientific">Phyllostomus discolor</name>
    <name type="common">pale spear-nosed bat</name>
    <dbReference type="NCBI Taxonomy" id="89673"/>
    <lineage>
        <taxon>Eukaryota</taxon>
        <taxon>Metazoa</taxon>
        <taxon>Chordata</taxon>
        <taxon>Craniata</taxon>
        <taxon>Vertebrata</taxon>
        <taxon>Euteleostomi</taxon>
        <taxon>Mammalia</taxon>
        <taxon>Eutheria</taxon>
        <taxon>Laurasiatheria</taxon>
        <taxon>Chiroptera</taxon>
        <taxon>Yangochiroptera</taxon>
        <taxon>Phyllostomidae</taxon>
        <taxon>Phyllostominae</taxon>
        <taxon>Phyllostomus</taxon>
    </lineage>
</organism>
<evidence type="ECO:0000313" key="3">
    <source>
        <dbReference type="Proteomes" id="UP000664940"/>
    </source>
</evidence>
<feature type="compositionally biased region" description="Low complexity" evidence="1">
    <location>
        <begin position="304"/>
        <end position="317"/>
    </location>
</feature>
<proteinExistence type="predicted"/>